<reference evidence="1" key="2">
    <citation type="journal article" date="2015" name="Fish Shellfish Immunol.">
        <title>Early steps in the European eel (Anguilla anguilla)-Vibrio vulnificus interaction in the gills: Role of the RtxA13 toxin.</title>
        <authorList>
            <person name="Callol A."/>
            <person name="Pajuelo D."/>
            <person name="Ebbesson L."/>
            <person name="Teles M."/>
            <person name="MacKenzie S."/>
            <person name="Amaro C."/>
        </authorList>
    </citation>
    <scope>NUCLEOTIDE SEQUENCE</scope>
</reference>
<organism evidence="1">
    <name type="scientific">Anguilla anguilla</name>
    <name type="common">European freshwater eel</name>
    <name type="synonym">Muraena anguilla</name>
    <dbReference type="NCBI Taxonomy" id="7936"/>
    <lineage>
        <taxon>Eukaryota</taxon>
        <taxon>Metazoa</taxon>
        <taxon>Chordata</taxon>
        <taxon>Craniata</taxon>
        <taxon>Vertebrata</taxon>
        <taxon>Euteleostomi</taxon>
        <taxon>Actinopterygii</taxon>
        <taxon>Neopterygii</taxon>
        <taxon>Teleostei</taxon>
        <taxon>Anguilliformes</taxon>
        <taxon>Anguillidae</taxon>
        <taxon>Anguilla</taxon>
    </lineage>
</organism>
<dbReference type="EMBL" id="GBXM01056510">
    <property type="protein sequence ID" value="JAH52067.1"/>
    <property type="molecule type" value="Transcribed_RNA"/>
</dbReference>
<name>A0A0E9TF29_ANGAN</name>
<evidence type="ECO:0000313" key="1">
    <source>
        <dbReference type="EMBL" id="JAH52067.1"/>
    </source>
</evidence>
<accession>A0A0E9TF29</accession>
<proteinExistence type="predicted"/>
<protein>
    <submittedName>
        <fullName evidence="1">Uncharacterized protein</fullName>
    </submittedName>
</protein>
<reference evidence="1" key="1">
    <citation type="submission" date="2014-11" db="EMBL/GenBank/DDBJ databases">
        <authorList>
            <person name="Amaro Gonzalez C."/>
        </authorList>
    </citation>
    <scope>NUCLEOTIDE SEQUENCE</scope>
</reference>
<dbReference type="AlphaFoldDB" id="A0A0E9TF29"/>
<sequence length="25" mass="2949">MSHHIPKKQMKQTNDSFWHSLLAIA</sequence>